<feature type="transmembrane region" description="Helical" evidence="1">
    <location>
        <begin position="39"/>
        <end position="64"/>
    </location>
</feature>
<evidence type="ECO:0000256" key="1">
    <source>
        <dbReference type="SAM" id="Phobius"/>
    </source>
</evidence>
<evidence type="ECO:0000313" key="2">
    <source>
        <dbReference type="EMBL" id="MEQ2170129.1"/>
    </source>
</evidence>
<keyword evidence="1" id="KW-1133">Transmembrane helix</keyword>
<gene>
    <name evidence="2" type="ORF">GOODEAATRI_032095</name>
</gene>
<reference evidence="2 3" key="1">
    <citation type="submission" date="2021-06" db="EMBL/GenBank/DDBJ databases">
        <authorList>
            <person name="Palmer J.M."/>
        </authorList>
    </citation>
    <scope>NUCLEOTIDE SEQUENCE [LARGE SCALE GENOMIC DNA]</scope>
    <source>
        <strain evidence="2 3">GA_2019</strain>
        <tissue evidence="2">Muscle</tissue>
    </source>
</reference>
<protein>
    <recommendedName>
        <fullName evidence="4">NADH dehydrogenase subunit 6</fullName>
    </recommendedName>
</protein>
<dbReference type="Proteomes" id="UP001476798">
    <property type="component" value="Unassembled WGS sequence"/>
</dbReference>
<evidence type="ECO:0008006" key="4">
    <source>
        <dbReference type="Google" id="ProtNLM"/>
    </source>
</evidence>
<keyword evidence="1" id="KW-0812">Transmembrane</keyword>
<keyword evidence="3" id="KW-1185">Reference proteome</keyword>
<proteinExistence type="predicted"/>
<sequence length="124" mass="13693">MFFSLVAVILVILIRLASWFILVFSYLCYSSGFICVPALLCYLAFLLQLLCILPATSCSIYLLISLSSSLVISPPCPCIYTLWFSLLTTGSYCLSCLNCLPPSSMSDILLVFHVLACKSTSFDF</sequence>
<comment type="caution">
    <text evidence="2">The sequence shown here is derived from an EMBL/GenBank/DDBJ whole genome shotgun (WGS) entry which is preliminary data.</text>
</comment>
<evidence type="ECO:0000313" key="3">
    <source>
        <dbReference type="Proteomes" id="UP001476798"/>
    </source>
</evidence>
<feature type="transmembrane region" description="Helical" evidence="1">
    <location>
        <begin position="6"/>
        <end position="27"/>
    </location>
</feature>
<name>A0ABV0NGY2_9TELE</name>
<organism evidence="2 3">
    <name type="scientific">Goodea atripinnis</name>
    <dbReference type="NCBI Taxonomy" id="208336"/>
    <lineage>
        <taxon>Eukaryota</taxon>
        <taxon>Metazoa</taxon>
        <taxon>Chordata</taxon>
        <taxon>Craniata</taxon>
        <taxon>Vertebrata</taxon>
        <taxon>Euteleostomi</taxon>
        <taxon>Actinopterygii</taxon>
        <taxon>Neopterygii</taxon>
        <taxon>Teleostei</taxon>
        <taxon>Neoteleostei</taxon>
        <taxon>Acanthomorphata</taxon>
        <taxon>Ovalentaria</taxon>
        <taxon>Atherinomorphae</taxon>
        <taxon>Cyprinodontiformes</taxon>
        <taxon>Goodeidae</taxon>
        <taxon>Goodea</taxon>
    </lineage>
</organism>
<dbReference type="EMBL" id="JAHRIO010035769">
    <property type="protein sequence ID" value="MEQ2170129.1"/>
    <property type="molecule type" value="Genomic_DNA"/>
</dbReference>
<keyword evidence="1" id="KW-0472">Membrane</keyword>
<accession>A0ABV0NGY2</accession>